<evidence type="ECO:0000313" key="2">
    <source>
        <dbReference type="WBParaSite" id="ALUE_0001244801-mRNA-1"/>
    </source>
</evidence>
<evidence type="ECO:0000313" key="1">
    <source>
        <dbReference type="Proteomes" id="UP000036681"/>
    </source>
</evidence>
<dbReference type="Proteomes" id="UP000036681">
    <property type="component" value="Unplaced"/>
</dbReference>
<accession>A0A0M3I621</accession>
<protein>
    <submittedName>
        <fullName evidence="2">Secreted protein</fullName>
    </submittedName>
</protein>
<proteinExistence type="predicted"/>
<dbReference type="WBParaSite" id="ALUE_0001244801-mRNA-1">
    <property type="protein sequence ID" value="ALUE_0001244801-mRNA-1"/>
    <property type="gene ID" value="ALUE_0001244801"/>
</dbReference>
<name>A0A0M3I621_ASCLU</name>
<dbReference type="AlphaFoldDB" id="A0A0M3I621"/>
<reference evidence="2" key="1">
    <citation type="submission" date="2017-02" db="UniProtKB">
        <authorList>
            <consortium name="WormBaseParasite"/>
        </authorList>
    </citation>
    <scope>IDENTIFICATION</scope>
</reference>
<keyword evidence="1" id="KW-1185">Reference proteome</keyword>
<sequence length="69" mass="7901">MEWPLRTFYVICYGLKIARQLCVSVLDGWICKNTNGTFKTSMLPKRFSASTQRLTPSVHYLSVLNELSS</sequence>
<organism evidence="1 2">
    <name type="scientific">Ascaris lumbricoides</name>
    <name type="common">Giant roundworm</name>
    <dbReference type="NCBI Taxonomy" id="6252"/>
    <lineage>
        <taxon>Eukaryota</taxon>
        <taxon>Metazoa</taxon>
        <taxon>Ecdysozoa</taxon>
        <taxon>Nematoda</taxon>
        <taxon>Chromadorea</taxon>
        <taxon>Rhabditida</taxon>
        <taxon>Spirurina</taxon>
        <taxon>Ascaridomorpha</taxon>
        <taxon>Ascaridoidea</taxon>
        <taxon>Ascarididae</taxon>
        <taxon>Ascaris</taxon>
    </lineage>
</organism>